<dbReference type="CDD" id="cd18084">
    <property type="entry name" value="RsmE-like"/>
    <property type="match status" value="1"/>
</dbReference>
<keyword evidence="16" id="KW-1185">Reference proteome</keyword>
<reference evidence="15 16" key="1">
    <citation type="submission" date="2004-06" db="EMBL/GenBank/DDBJ databases">
        <authorList>
            <person name="Birren B.W."/>
            <person name="Stange-Thomann N."/>
            <person name="Hafez N."/>
            <person name="DeCaprio D."/>
            <person name="Fisher S."/>
            <person name="Butler J."/>
            <person name="Elkins T."/>
            <person name="Kodira C.D."/>
            <person name="Major J."/>
            <person name="Wang S."/>
            <person name="Nicol R."/>
            <person name="Nusbaum C."/>
        </authorList>
    </citation>
    <scope>NUCLEOTIDE SEQUENCE [LARGE SCALE GENOMIC DNA]</scope>
    <source>
        <strain evidence="16">ATCC 33453 / NBRC 100688 / NCTC 11704 / L1</strain>
    </source>
</reference>
<feature type="domain" description="Ribosomal RNA small subunit methyltransferase E methyltransferase" evidence="13">
    <location>
        <begin position="73"/>
        <end position="233"/>
    </location>
</feature>
<dbReference type="EMBL" id="AE017263">
    <property type="protein sequence ID" value="AAT75660.1"/>
    <property type="molecule type" value="Genomic_DNA"/>
</dbReference>
<name>Q6F1G3_MESFL</name>
<dbReference type="STRING" id="265311.Mfl303"/>
<dbReference type="EnsemblBacteria" id="AAT75660">
    <property type="protein sequence ID" value="AAT75660"/>
    <property type="gene ID" value="Mfl303"/>
</dbReference>
<dbReference type="KEGG" id="mfl:Mfl303"/>
<evidence type="ECO:0000256" key="6">
    <source>
        <dbReference type="ARBA" id="ARBA00022552"/>
    </source>
</evidence>
<dbReference type="Pfam" id="PF20260">
    <property type="entry name" value="PUA_4"/>
    <property type="match status" value="1"/>
</dbReference>
<evidence type="ECO:0000256" key="9">
    <source>
        <dbReference type="ARBA" id="ARBA00022691"/>
    </source>
</evidence>
<comment type="similarity">
    <text evidence="2 12">Belongs to the RNA methyltransferase RsmE family.</text>
</comment>
<dbReference type="GO" id="GO:0005737">
    <property type="term" value="C:cytoplasm"/>
    <property type="evidence" value="ECO:0007669"/>
    <property type="project" value="UniProtKB-SubCell"/>
</dbReference>
<dbReference type="AlphaFoldDB" id="Q6F1G3"/>
<dbReference type="Gene3D" id="2.40.240.20">
    <property type="entry name" value="Hypothetical PUA domain-like, domain 1"/>
    <property type="match status" value="1"/>
</dbReference>
<gene>
    <name evidence="15" type="ordered locus">Mfl303</name>
</gene>
<accession>Q6F1G3</accession>
<dbReference type="InterPro" id="IPR029026">
    <property type="entry name" value="tRNA_m1G_MTases_N"/>
</dbReference>
<evidence type="ECO:0000256" key="1">
    <source>
        <dbReference type="ARBA" id="ARBA00004496"/>
    </source>
</evidence>
<keyword evidence="5 12" id="KW-0963">Cytoplasm</keyword>
<evidence type="ECO:0000256" key="2">
    <source>
        <dbReference type="ARBA" id="ARBA00005528"/>
    </source>
</evidence>
<dbReference type="GO" id="GO:0070042">
    <property type="term" value="F:rRNA (uridine-N3-)-methyltransferase activity"/>
    <property type="evidence" value="ECO:0007669"/>
    <property type="project" value="TreeGrafter"/>
</dbReference>
<protein>
    <recommendedName>
        <fullName evidence="4 12">Ribosomal RNA small subunit methyltransferase E</fullName>
        <ecNumber evidence="3 12">2.1.1.193</ecNumber>
    </recommendedName>
</protein>
<evidence type="ECO:0000256" key="10">
    <source>
        <dbReference type="ARBA" id="ARBA00025699"/>
    </source>
</evidence>
<dbReference type="NCBIfam" id="TIGR00046">
    <property type="entry name" value="RsmE family RNA methyltransferase"/>
    <property type="match status" value="1"/>
</dbReference>
<evidence type="ECO:0000256" key="3">
    <source>
        <dbReference type="ARBA" id="ARBA00012328"/>
    </source>
</evidence>
<dbReference type="Pfam" id="PF04452">
    <property type="entry name" value="Methyltrans_RNA"/>
    <property type="match status" value="1"/>
</dbReference>
<dbReference type="RefSeq" id="WP_011183200.1">
    <property type="nucleotide sequence ID" value="NC_006055.1"/>
</dbReference>
<dbReference type="GeneID" id="2897892"/>
<keyword evidence="7 12" id="KW-0489">Methyltransferase</keyword>
<evidence type="ECO:0000259" key="14">
    <source>
        <dbReference type="Pfam" id="PF20260"/>
    </source>
</evidence>
<evidence type="ECO:0000313" key="16">
    <source>
        <dbReference type="Proteomes" id="UP000006647"/>
    </source>
</evidence>
<evidence type="ECO:0000259" key="13">
    <source>
        <dbReference type="Pfam" id="PF04452"/>
    </source>
</evidence>
<dbReference type="EC" id="2.1.1.193" evidence="3 12"/>
<proteinExistence type="inferred from homology"/>
<comment type="function">
    <text evidence="10 12">Specifically methylates the N3 position of the uracil ring of uridine 1498 (m3U1498) in 16S rRNA. Acts on the fully assembled 30S ribosomal subunit.</text>
</comment>
<dbReference type="HOGENOM" id="CLU_067442_3_0_14"/>
<evidence type="ECO:0000256" key="4">
    <source>
        <dbReference type="ARBA" id="ARBA00013673"/>
    </source>
</evidence>
<dbReference type="PIRSF" id="PIRSF015601">
    <property type="entry name" value="MTase_slr0722"/>
    <property type="match status" value="1"/>
</dbReference>
<evidence type="ECO:0000256" key="8">
    <source>
        <dbReference type="ARBA" id="ARBA00022679"/>
    </source>
</evidence>
<dbReference type="OrthoDB" id="9815641at2"/>
<dbReference type="GO" id="GO:0070475">
    <property type="term" value="P:rRNA base methylation"/>
    <property type="evidence" value="ECO:0007669"/>
    <property type="project" value="TreeGrafter"/>
</dbReference>
<dbReference type="PATRIC" id="fig|265311.5.peg.303"/>
<evidence type="ECO:0000256" key="5">
    <source>
        <dbReference type="ARBA" id="ARBA00022490"/>
    </source>
</evidence>
<keyword evidence="8 12" id="KW-0808">Transferase</keyword>
<dbReference type="SUPFAM" id="SSF75217">
    <property type="entry name" value="alpha/beta knot"/>
    <property type="match status" value="1"/>
</dbReference>
<evidence type="ECO:0000313" key="15">
    <source>
        <dbReference type="EMBL" id="AAT75660.1"/>
    </source>
</evidence>
<comment type="catalytic activity">
    <reaction evidence="11 12">
        <text>uridine(1498) in 16S rRNA + S-adenosyl-L-methionine = N(3)-methyluridine(1498) in 16S rRNA + S-adenosyl-L-homocysteine + H(+)</text>
        <dbReference type="Rhea" id="RHEA:42920"/>
        <dbReference type="Rhea" id="RHEA-COMP:10283"/>
        <dbReference type="Rhea" id="RHEA-COMP:10284"/>
        <dbReference type="ChEBI" id="CHEBI:15378"/>
        <dbReference type="ChEBI" id="CHEBI:57856"/>
        <dbReference type="ChEBI" id="CHEBI:59789"/>
        <dbReference type="ChEBI" id="CHEBI:65315"/>
        <dbReference type="ChEBI" id="CHEBI:74502"/>
        <dbReference type="EC" id="2.1.1.193"/>
    </reaction>
</comment>
<evidence type="ECO:0000256" key="12">
    <source>
        <dbReference type="PIRNR" id="PIRNR015601"/>
    </source>
</evidence>
<keyword evidence="9 12" id="KW-0949">S-adenosyl-L-methionine</keyword>
<dbReference type="Gene3D" id="3.40.1280.10">
    <property type="match status" value="1"/>
</dbReference>
<dbReference type="Proteomes" id="UP000006647">
    <property type="component" value="Chromosome"/>
</dbReference>
<evidence type="ECO:0000256" key="7">
    <source>
        <dbReference type="ARBA" id="ARBA00022603"/>
    </source>
</evidence>
<organism evidence="15 16">
    <name type="scientific">Mesoplasma florum (strain ATCC 33453 / NBRC 100688 / NCTC 11704 / L1)</name>
    <name type="common">Acholeplasma florum</name>
    <dbReference type="NCBI Taxonomy" id="265311"/>
    <lineage>
        <taxon>Bacteria</taxon>
        <taxon>Bacillati</taxon>
        <taxon>Mycoplasmatota</taxon>
        <taxon>Mollicutes</taxon>
        <taxon>Entomoplasmatales</taxon>
        <taxon>Entomoplasmataceae</taxon>
        <taxon>Mesoplasma</taxon>
    </lineage>
</organism>
<keyword evidence="6 12" id="KW-0698">rRNA processing</keyword>
<dbReference type="InterPro" id="IPR029028">
    <property type="entry name" value="Alpha/beta_knot_MTases"/>
</dbReference>
<evidence type="ECO:0000256" key="11">
    <source>
        <dbReference type="ARBA" id="ARBA00047944"/>
    </source>
</evidence>
<dbReference type="InterPro" id="IPR046887">
    <property type="entry name" value="RsmE_PUA-like"/>
</dbReference>
<dbReference type="PaxDb" id="265311-Mfl303"/>
<dbReference type="PANTHER" id="PTHR30027">
    <property type="entry name" value="RIBOSOMAL RNA SMALL SUBUNIT METHYLTRANSFERASE E"/>
    <property type="match status" value="1"/>
</dbReference>
<dbReference type="InterPro" id="IPR006700">
    <property type="entry name" value="RsmE"/>
</dbReference>
<comment type="subcellular location">
    <subcellularLocation>
        <location evidence="1 12">Cytoplasm</location>
    </subcellularLocation>
</comment>
<dbReference type="PANTHER" id="PTHR30027:SF3">
    <property type="entry name" value="16S RRNA (URACIL(1498)-N(3))-METHYLTRANSFERASE"/>
    <property type="match status" value="1"/>
</dbReference>
<feature type="domain" description="Ribosomal RNA small subunit methyltransferase E PUA-like" evidence="14">
    <location>
        <begin position="17"/>
        <end position="63"/>
    </location>
</feature>
<dbReference type="InterPro" id="IPR046886">
    <property type="entry name" value="RsmE_MTase_dom"/>
</dbReference>
<dbReference type="eggNOG" id="COG1385">
    <property type="taxonomic scope" value="Bacteria"/>
</dbReference>
<sequence length="238" mass="27541">MFRYFVEIKKDNNFFIINNNDVHHIKNVVKLKNDEIIECVYEKEVYQTKIIDLTIENNVIVEIINKVETTISNVKKVLIAGVLREQKWDYLLQKSTELGVDEIIPVIFKRNVVKIDEKKIDQKLQRWQAICDTAAKQAKRTTIPVVNNLITNLKDLKNNLCDLNLVAWEKEKNIELKTYLTQDFNSISFIIGCEGGIEVSEIKILHEIGFKNVSLGTNILRAETAPTYVLSSLIYENK</sequence>